<dbReference type="Proteomes" id="UP000223913">
    <property type="component" value="Unassembled WGS sequence"/>
</dbReference>
<accession>A0A2D0MYM2</accession>
<gene>
    <name evidence="1" type="ORF">CRP01_41620</name>
</gene>
<name>A0A2D0MYM2_FLAN2</name>
<dbReference type="EMBL" id="PDUD01000111">
    <property type="protein sequence ID" value="PHN00553.1"/>
    <property type="molecule type" value="Genomic_DNA"/>
</dbReference>
<reference evidence="1 2" key="1">
    <citation type="submission" date="2017-10" db="EMBL/GenBank/DDBJ databases">
        <title>The draft genome sequence of Lewinella nigricans NBRC 102662.</title>
        <authorList>
            <person name="Wang K."/>
        </authorList>
    </citation>
    <scope>NUCLEOTIDE SEQUENCE [LARGE SCALE GENOMIC DNA]</scope>
    <source>
        <strain evidence="1 2">NBRC 102662</strain>
    </source>
</reference>
<protein>
    <submittedName>
        <fullName evidence="1">Uncharacterized protein</fullName>
    </submittedName>
</protein>
<sequence length="68" mass="7762">MHFIKKIIILLLLGQLSCAGDDSVFSKKRKFIGFWGETEWIYQFDQYGNYTLRGEGHLGGGTKSGKYI</sequence>
<comment type="caution">
    <text evidence="1">The sequence shown here is derived from an EMBL/GenBank/DDBJ whole genome shotgun (WGS) entry which is preliminary data.</text>
</comment>
<proteinExistence type="predicted"/>
<feature type="non-terminal residue" evidence="1">
    <location>
        <position position="68"/>
    </location>
</feature>
<evidence type="ECO:0000313" key="1">
    <source>
        <dbReference type="EMBL" id="PHN00553.1"/>
    </source>
</evidence>
<organism evidence="1 2">
    <name type="scientific">Flavilitoribacter nigricans (strain ATCC 23147 / DSM 23189 / NBRC 102662 / NCIMB 1420 / SS-2)</name>
    <name type="common">Lewinella nigricans</name>
    <dbReference type="NCBI Taxonomy" id="1122177"/>
    <lineage>
        <taxon>Bacteria</taxon>
        <taxon>Pseudomonadati</taxon>
        <taxon>Bacteroidota</taxon>
        <taxon>Saprospiria</taxon>
        <taxon>Saprospirales</taxon>
        <taxon>Lewinellaceae</taxon>
        <taxon>Flavilitoribacter</taxon>
    </lineage>
</organism>
<dbReference type="AlphaFoldDB" id="A0A2D0MYM2"/>
<keyword evidence="2" id="KW-1185">Reference proteome</keyword>
<evidence type="ECO:0000313" key="2">
    <source>
        <dbReference type="Proteomes" id="UP000223913"/>
    </source>
</evidence>
<dbReference type="RefSeq" id="WP_222845957.1">
    <property type="nucleotide sequence ID" value="NZ_PDUD01000111.1"/>
</dbReference>